<dbReference type="PRINTS" id="PR00455">
    <property type="entry name" value="HTHTETR"/>
</dbReference>
<keyword evidence="7" id="KW-1185">Reference proteome</keyword>
<feature type="domain" description="HTH tetR-type" evidence="5">
    <location>
        <begin position="6"/>
        <end position="66"/>
    </location>
</feature>
<sequence length="192" mass="20962">MPRTAAATQAHVLDVAGKLFYWKGIRATGVDKVAAEAKVAPTTLYRLFSSKDDLVGAYVEHTADDFRERFEEVVEAAGPDPREQILAVFDLAYAKVDSEEFRGCALQLTLAEFPDHELPAHRNAVAAKSWFRERIGELTERLEVDDPGALADHLTLVFEGVNASGLSLGADGPARQSRKLVELLLSTATPRA</sequence>
<protein>
    <submittedName>
        <fullName evidence="6">AcrR family transcriptional regulator</fullName>
    </submittedName>
</protein>
<dbReference type="InterPro" id="IPR036271">
    <property type="entry name" value="Tet_transcr_reg_TetR-rel_C_sf"/>
</dbReference>
<evidence type="ECO:0000256" key="1">
    <source>
        <dbReference type="ARBA" id="ARBA00023015"/>
    </source>
</evidence>
<accession>A0ABS4PRZ0</accession>
<feature type="DNA-binding region" description="H-T-H motif" evidence="4">
    <location>
        <begin position="29"/>
        <end position="48"/>
    </location>
</feature>
<gene>
    <name evidence="6" type="ORF">JOM49_003715</name>
</gene>
<keyword evidence="3" id="KW-0804">Transcription</keyword>
<evidence type="ECO:0000259" key="5">
    <source>
        <dbReference type="PROSITE" id="PS50977"/>
    </source>
</evidence>
<dbReference type="InterPro" id="IPR009057">
    <property type="entry name" value="Homeodomain-like_sf"/>
</dbReference>
<name>A0ABS4PRZ0_9PSEU</name>
<proteinExistence type="predicted"/>
<dbReference type="RefSeq" id="WP_209665535.1">
    <property type="nucleotide sequence ID" value="NZ_JAGGMS010000001.1"/>
</dbReference>
<evidence type="ECO:0000313" key="7">
    <source>
        <dbReference type="Proteomes" id="UP000741013"/>
    </source>
</evidence>
<keyword evidence="2 4" id="KW-0238">DNA-binding</keyword>
<dbReference type="PROSITE" id="PS50977">
    <property type="entry name" value="HTH_TETR_2"/>
    <property type="match status" value="1"/>
</dbReference>
<organism evidence="6 7">
    <name type="scientific">Amycolatopsis magusensis</name>
    <dbReference type="NCBI Taxonomy" id="882444"/>
    <lineage>
        <taxon>Bacteria</taxon>
        <taxon>Bacillati</taxon>
        <taxon>Actinomycetota</taxon>
        <taxon>Actinomycetes</taxon>
        <taxon>Pseudonocardiales</taxon>
        <taxon>Pseudonocardiaceae</taxon>
        <taxon>Amycolatopsis</taxon>
    </lineage>
</organism>
<dbReference type="Gene3D" id="1.10.357.10">
    <property type="entry name" value="Tetracycline Repressor, domain 2"/>
    <property type="match status" value="1"/>
</dbReference>
<reference evidence="6 7" key="1">
    <citation type="submission" date="2021-03" db="EMBL/GenBank/DDBJ databases">
        <title>Sequencing the genomes of 1000 actinobacteria strains.</title>
        <authorList>
            <person name="Klenk H.-P."/>
        </authorList>
    </citation>
    <scope>NUCLEOTIDE SEQUENCE [LARGE SCALE GENOMIC DNA]</scope>
    <source>
        <strain evidence="6 7">DSM 45510</strain>
    </source>
</reference>
<dbReference type="InterPro" id="IPR001647">
    <property type="entry name" value="HTH_TetR"/>
</dbReference>
<keyword evidence="1" id="KW-0805">Transcription regulation</keyword>
<evidence type="ECO:0000313" key="6">
    <source>
        <dbReference type="EMBL" id="MBP2182189.1"/>
    </source>
</evidence>
<dbReference type="SUPFAM" id="SSF46689">
    <property type="entry name" value="Homeodomain-like"/>
    <property type="match status" value="1"/>
</dbReference>
<evidence type="ECO:0000256" key="4">
    <source>
        <dbReference type="PROSITE-ProRule" id="PRU00335"/>
    </source>
</evidence>
<evidence type="ECO:0000256" key="2">
    <source>
        <dbReference type="ARBA" id="ARBA00023125"/>
    </source>
</evidence>
<dbReference type="EMBL" id="JAGGMS010000001">
    <property type="protein sequence ID" value="MBP2182189.1"/>
    <property type="molecule type" value="Genomic_DNA"/>
</dbReference>
<dbReference type="PANTHER" id="PTHR47506">
    <property type="entry name" value="TRANSCRIPTIONAL REGULATORY PROTEIN"/>
    <property type="match status" value="1"/>
</dbReference>
<dbReference type="Pfam" id="PF00440">
    <property type="entry name" value="TetR_N"/>
    <property type="match status" value="1"/>
</dbReference>
<dbReference type="PANTHER" id="PTHR47506:SF1">
    <property type="entry name" value="HTH-TYPE TRANSCRIPTIONAL REGULATOR YJDC"/>
    <property type="match status" value="1"/>
</dbReference>
<evidence type="ECO:0000256" key="3">
    <source>
        <dbReference type="ARBA" id="ARBA00023163"/>
    </source>
</evidence>
<comment type="caution">
    <text evidence="6">The sequence shown here is derived from an EMBL/GenBank/DDBJ whole genome shotgun (WGS) entry which is preliminary data.</text>
</comment>
<dbReference type="SUPFAM" id="SSF48498">
    <property type="entry name" value="Tetracyclin repressor-like, C-terminal domain"/>
    <property type="match status" value="1"/>
</dbReference>
<dbReference type="Proteomes" id="UP000741013">
    <property type="component" value="Unassembled WGS sequence"/>
</dbReference>